<dbReference type="EMBL" id="KE344038">
    <property type="protein sequence ID" value="EXB51380.1"/>
    <property type="molecule type" value="Genomic_DNA"/>
</dbReference>
<protein>
    <submittedName>
        <fullName evidence="1">Uncharacterized protein</fullName>
    </submittedName>
</protein>
<dbReference type="Proteomes" id="UP000030645">
    <property type="component" value="Unassembled WGS sequence"/>
</dbReference>
<evidence type="ECO:0000313" key="2">
    <source>
        <dbReference type="Proteomes" id="UP000030645"/>
    </source>
</evidence>
<sequence>MEMGAVGACGFLTAFRYPATSLASRSLLPSLMILSPTAPSSNACDNESLGFLLVFGYVLVCNSSVATLFSPYFKCCFVIAEVVFPPSGLICVSHPFQVFPDGVGVKVCLEVSLYRIAYVPANWRLVSID</sequence>
<keyword evidence="2" id="KW-1185">Reference proteome</keyword>
<proteinExistence type="predicted"/>
<name>W9R1I5_9ROSA</name>
<evidence type="ECO:0000313" key="1">
    <source>
        <dbReference type="EMBL" id="EXB51380.1"/>
    </source>
</evidence>
<reference evidence="2" key="1">
    <citation type="submission" date="2013-01" db="EMBL/GenBank/DDBJ databases">
        <title>Draft Genome Sequence of a Mulberry Tree, Morus notabilis C.K. Schneid.</title>
        <authorList>
            <person name="He N."/>
            <person name="Zhao S."/>
        </authorList>
    </citation>
    <scope>NUCLEOTIDE SEQUENCE</scope>
</reference>
<organism evidence="1 2">
    <name type="scientific">Morus notabilis</name>
    <dbReference type="NCBI Taxonomy" id="981085"/>
    <lineage>
        <taxon>Eukaryota</taxon>
        <taxon>Viridiplantae</taxon>
        <taxon>Streptophyta</taxon>
        <taxon>Embryophyta</taxon>
        <taxon>Tracheophyta</taxon>
        <taxon>Spermatophyta</taxon>
        <taxon>Magnoliopsida</taxon>
        <taxon>eudicotyledons</taxon>
        <taxon>Gunneridae</taxon>
        <taxon>Pentapetalae</taxon>
        <taxon>rosids</taxon>
        <taxon>fabids</taxon>
        <taxon>Rosales</taxon>
        <taxon>Moraceae</taxon>
        <taxon>Moreae</taxon>
        <taxon>Morus</taxon>
    </lineage>
</organism>
<gene>
    <name evidence="1" type="ORF">L484_002932</name>
</gene>
<accession>W9R1I5</accession>
<dbReference type="AlphaFoldDB" id="W9R1I5"/>